<proteinExistence type="predicted"/>
<organism evidence="2 3">
    <name type="scientific">Gemmata massiliana</name>
    <dbReference type="NCBI Taxonomy" id="1210884"/>
    <lineage>
        <taxon>Bacteria</taxon>
        <taxon>Pseudomonadati</taxon>
        <taxon>Planctomycetota</taxon>
        <taxon>Planctomycetia</taxon>
        <taxon>Gemmatales</taxon>
        <taxon>Gemmataceae</taxon>
        <taxon>Gemmata</taxon>
    </lineage>
</organism>
<dbReference type="EMBL" id="LR593886">
    <property type="protein sequence ID" value="VTR93668.1"/>
    <property type="molecule type" value="Genomic_DNA"/>
</dbReference>
<protein>
    <submittedName>
        <fullName evidence="2">Uncharacterized protein</fullName>
    </submittedName>
</protein>
<gene>
    <name evidence="2" type="ORF">SOIL9_40460</name>
</gene>
<dbReference type="RefSeq" id="WP_162668359.1">
    <property type="nucleotide sequence ID" value="NZ_LR593886.1"/>
</dbReference>
<sequence>MSTPRFTAEELERLRVLAAEWGKIVSRRAFGDDGPGLDVDFRTMEPIATAAAQGLTEGALQQMLQPQAQKVPEQAPCPVCGEPCPTCPHTRTLAAQGATVQQAERIAHGPARRRDFFPPAGGAGAG</sequence>
<feature type="region of interest" description="Disordered" evidence="1">
    <location>
        <begin position="107"/>
        <end position="126"/>
    </location>
</feature>
<keyword evidence="3" id="KW-1185">Reference proteome</keyword>
<dbReference type="KEGG" id="gms:SOIL9_40460"/>
<evidence type="ECO:0000313" key="2">
    <source>
        <dbReference type="EMBL" id="VTR93668.1"/>
    </source>
</evidence>
<name>A0A6P2CX05_9BACT</name>
<dbReference type="Proteomes" id="UP000464178">
    <property type="component" value="Chromosome"/>
</dbReference>
<evidence type="ECO:0000313" key="3">
    <source>
        <dbReference type="Proteomes" id="UP000464178"/>
    </source>
</evidence>
<reference evidence="2 3" key="1">
    <citation type="submission" date="2019-05" db="EMBL/GenBank/DDBJ databases">
        <authorList>
            <consortium name="Science for Life Laboratories"/>
        </authorList>
    </citation>
    <scope>NUCLEOTIDE SEQUENCE [LARGE SCALE GENOMIC DNA]</scope>
    <source>
        <strain evidence="2">Soil9</strain>
    </source>
</reference>
<accession>A0A6P2CX05</accession>
<dbReference type="AlphaFoldDB" id="A0A6P2CX05"/>
<evidence type="ECO:0000256" key="1">
    <source>
        <dbReference type="SAM" id="MobiDB-lite"/>
    </source>
</evidence>